<comment type="caution">
    <text evidence="2">The sequence shown here is derived from an EMBL/GenBank/DDBJ whole genome shotgun (WGS) entry which is preliminary data.</text>
</comment>
<proteinExistence type="predicted"/>
<dbReference type="EMBL" id="SPHZ02000009">
    <property type="protein sequence ID" value="KAF0901190.1"/>
    <property type="molecule type" value="Genomic_DNA"/>
</dbReference>
<gene>
    <name evidence="2" type="ORF">E2562_038313</name>
</gene>
<organism evidence="2 3">
    <name type="scientific">Oryza meyeriana var. granulata</name>
    <dbReference type="NCBI Taxonomy" id="110450"/>
    <lineage>
        <taxon>Eukaryota</taxon>
        <taxon>Viridiplantae</taxon>
        <taxon>Streptophyta</taxon>
        <taxon>Embryophyta</taxon>
        <taxon>Tracheophyta</taxon>
        <taxon>Spermatophyta</taxon>
        <taxon>Magnoliopsida</taxon>
        <taxon>Liliopsida</taxon>
        <taxon>Poales</taxon>
        <taxon>Poaceae</taxon>
        <taxon>BOP clade</taxon>
        <taxon>Oryzoideae</taxon>
        <taxon>Oryzeae</taxon>
        <taxon>Oryzinae</taxon>
        <taxon>Oryza</taxon>
        <taxon>Oryza meyeriana</taxon>
    </lineage>
</organism>
<dbReference type="Proteomes" id="UP000479710">
    <property type="component" value="Unassembled WGS sequence"/>
</dbReference>
<feature type="chain" id="PRO_5026166414" evidence="1">
    <location>
        <begin position="27"/>
        <end position="59"/>
    </location>
</feature>
<accession>A0A6G1CM44</accession>
<evidence type="ECO:0000313" key="2">
    <source>
        <dbReference type="EMBL" id="KAF0901190.1"/>
    </source>
</evidence>
<evidence type="ECO:0000313" key="3">
    <source>
        <dbReference type="Proteomes" id="UP000479710"/>
    </source>
</evidence>
<evidence type="ECO:0000256" key="1">
    <source>
        <dbReference type="SAM" id="SignalP"/>
    </source>
</evidence>
<keyword evidence="3" id="KW-1185">Reference proteome</keyword>
<dbReference type="AlphaFoldDB" id="A0A6G1CM44"/>
<sequence>MEKAAIFAVLSLSLAATLLLSGSVDACEDAPSMSAASACQRASHVPAVRQHAGRHDGPA</sequence>
<keyword evidence="1" id="KW-0732">Signal</keyword>
<protein>
    <submittedName>
        <fullName evidence="2">Uncharacterized protein</fullName>
    </submittedName>
</protein>
<feature type="signal peptide" evidence="1">
    <location>
        <begin position="1"/>
        <end position="26"/>
    </location>
</feature>
<name>A0A6G1CM44_9ORYZ</name>
<reference evidence="2 3" key="1">
    <citation type="submission" date="2019-11" db="EMBL/GenBank/DDBJ databases">
        <title>Whole genome sequence of Oryza granulata.</title>
        <authorList>
            <person name="Li W."/>
        </authorList>
    </citation>
    <scope>NUCLEOTIDE SEQUENCE [LARGE SCALE GENOMIC DNA]</scope>
    <source>
        <strain evidence="3">cv. Menghai</strain>
        <tissue evidence="2">Leaf</tissue>
    </source>
</reference>